<comment type="caution">
    <text evidence="1">The sequence shown here is derived from an EMBL/GenBank/DDBJ whole genome shotgun (WGS) entry which is preliminary data.</text>
</comment>
<evidence type="ECO:0000313" key="2">
    <source>
        <dbReference type="Proteomes" id="UP000275408"/>
    </source>
</evidence>
<reference evidence="1 2" key="1">
    <citation type="journal article" date="2018" name="Sci. Rep.">
        <title>Comparative analysis of the Pocillopora damicornis genome highlights role of immune system in coral evolution.</title>
        <authorList>
            <person name="Cunning R."/>
            <person name="Bay R.A."/>
            <person name="Gillette P."/>
            <person name="Baker A.C."/>
            <person name="Traylor-Knowles N."/>
        </authorList>
    </citation>
    <scope>NUCLEOTIDE SEQUENCE [LARGE SCALE GENOMIC DNA]</scope>
    <source>
        <strain evidence="1">RSMAS</strain>
        <tissue evidence="1">Whole animal</tissue>
    </source>
</reference>
<protein>
    <submittedName>
        <fullName evidence="1">Uncharacterized protein</fullName>
    </submittedName>
</protein>
<accession>A0A3M6TAA5</accession>
<sequence length="106" mass="12147">MNTRNTWEEVFSRFDEENSPMNATDFYAGDRFGLLIDLRSTRDNNLHGSGLKRGDTKEGVQLAINRKAAVSGNVKYHIFILSDAQLNIVKNELESRDNFSFIKTQF</sequence>
<keyword evidence="2" id="KW-1185">Reference proteome</keyword>
<gene>
    <name evidence="1" type="ORF">pdam_00005478</name>
</gene>
<organism evidence="1 2">
    <name type="scientific">Pocillopora damicornis</name>
    <name type="common">Cauliflower coral</name>
    <name type="synonym">Millepora damicornis</name>
    <dbReference type="NCBI Taxonomy" id="46731"/>
    <lineage>
        <taxon>Eukaryota</taxon>
        <taxon>Metazoa</taxon>
        <taxon>Cnidaria</taxon>
        <taxon>Anthozoa</taxon>
        <taxon>Hexacorallia</taxon>
        <taxon>Scleractinia</taxon>
        <taxon>Astrocoeniina</taxon>
        <taxon>Pocilloporidae</taxon>
        <taxon>Pocillopora</taxon>
    </lineage>
</organism>
<proteinExistence type="predicted"/>
<evidence type="ECO:0000313" key="1">
    <source>
        <dbReference type="EMBL" id="RMX38322.1"/>
    </source>
</evidence>
<dbReference type="AlphaFoldDB" id="A0A3M6TAA5"/>
<dbReference type="Proteomes" id="UP000275408">
    <property type="component" value="Unassembled WGS sequence"/>
</dbReference>
<dbReference type="EMBL" id="RCHS01004020">
    <property type="protein sequence ID" value="RMX38322.1"/>
    <property type="molecule type" value="Genomic_DNA"/>
</dbReference>
<name>A0A3M6TAA5_POCDA</name>